<evidence type="ECO:0000313" key="14">
    <source>
        <dbReference type="Proteomes" id="UP000063781"/>
    </source>
</evidence>
<dbReference type="RefSeq" id="WP_067634408.1">
    <property type="nucleotide sequence ID" value="NZ_CP013213.1"/>
</dbReference>
<dbReference type="Pfam" id="PF01134">
    <property type="entry name" value="GIDA"/>
    <property type="match status" value="1"/>
</dbReference>
<dbReference type="GO" id="GO:0030488">
    <property type="term" value="P:tRNA methylation"/>
    <property type="evidence" value="ECO:0007669"/>
    <property type="project" value="TreeGrafter"/>
</dbReference>
<dbReference type="PROSITE" id="PS01281">
    <property type="entry name" value="GIDA_2"/>
    <property type="match status" value="1"/>
</dbReference>
<feature type="domain" description="tRNA uridine 5-carboxymethylaminomethyl modification enzyme C-terminal subdomain" evidence="12">
    <location>
        <begin position="539"/>
        <end position="610"/>
    </location>
</feature>
<dbReference type="GO" id="GO:0050660">
    <property type="term" value="F:flavin adenine dinucleotide binding"/>
    <property type="evidence" value="ECO:0007669"/>
    <property type="project" value="UniProtKB-UniRule"/>
</dbReference>
<keyword evidence="6 11" id="KW-0819">tRNA processing</keyword>
<comment type="function">
    <text evidence="2 11">NAD-binding protein involved in the addition of a carboxymethylaminomethyl (cmnm) group at the wobble position (U34) of certain tRNAs, forming tRNA-cmnm(5)s(2)U34.</text>
</comment>
<dbReference type="PROSITE" id="PS01280">
    <property type="entry name" value="GIDA_1"/>
    <property type="match status" value="1"/>
</dbReference>
<keyword evidence="8 11" id="KW-0520">NAD</keyword>
<comment type="subcellular location">
    <subcellularLocation>
        <location evidence="11">Cytoplasm</location>
    </subcellularLocation>
</comment>
<dbReference type="Gene3D" id="1.10.150.570">
    <property type="entry name" value="GidA associated domain, C-terminal subdomain"/>
    <property type="match status" value="1"/>
</dbReference>
<keyword evidence="7 11" id="KW-0274">FAD</keyword>
<organism evidence="13 14">
    <name type="scientific">Erysipelothrix larvae</name>
    <dbReference type="NCBI Taxonomy" id="1514105"/>
    <lineage>
        <taxon>Bacteria</taxon>
        <taxon>Bacillati</taxon>
        <taxon>Bacillota</taxon>
        <taxon>Erysipelotrichia</taxon>
        <taxon>Erysipelotrichales</taxon>
        <taxon>Erysipelotrichaceae</taxon>
        <taxon>Erysipelothrix</taxon>
    </lineage>
</organism>
<dbReference type="InterPro" id="IPR002218">
    <property type="entry name" value="MnmG-rel"/>
</dbReference>
<dbReference type="FunFam" id="3.50.50.60:FF:000002">
    <property type="entry name" value="tRNA uridine 5-carboxymethylaminomethyl modification enzyme MnmG"/>
    <property type="match status" value="1"/>
</dbReference>
<protein>
    <recommendedName>
        <fullName evidence="4 11">tRNA uridine 5-carboxymethylaminomethyl modification enzyme MnmG</fullName>
    </recommendedName>
    <alternativeName>
        <fullName evidence="10 11">Glucose-inhibited division protein A</fullName>
    </alternativeName>
</protein>
<accession>A0A120JU09</accession>
<feature type="binding site" evidence="11">
    <location>
        <position position="366"/>
    </location>
    <ligand>
        <name>FAD</name>
        <dbReference type="ChEBI" id="CHEBI:57692"/>
    </ligand>
</feature>
<dbReference type="FunFam" id="1.10.150.570:FF:000001">
    <property type="entry name" value="tRNA uridine 5-carboxymethylaminomethyl modification enzyme MnmG"/>
    <property type="match status" value="1"/>
</dbReference>
<dbReference type="InterPro" id="IPR026904">
    <property type="entry name" value="MnmG_C"/>
</dbReference>
<evidence type="ECO:0000256" key="5">
    <source>
        <dbReference type="ARBA" id="ARBA00022630"/>
    </source>
</evidence>
<comment type="similarity">
    <text evidence="3 11">Belongs to the MnmG family.</text>
</comment>
<reference evidence="13 14" key="1">
    <citation type="submission" date="2015-10" db="EMBL/GenBank/DDBJ databases">
        <title>Erysipelothrix larvae sp. LV19 isolated from the larval gut of the rhinoceros beetle, Trypoxylus dichotomus.</title>
        <authorList>
            <person name="Lim S."/>
            <person name="Kim B.-C."/>
        </authorList>
    </citation>
    <scope>NUCLEOTIDE SEQUENCE [LARGE SCALE GENOMIC DNA]</scope>
    <source>
        <strain evidence="13 14">LV19</strain>
    </source>
</reference>
<evidence type="ECO:0000256" key="7">
    <source>
        <dbReference type="ARBA" id="ARBA00022827"/>
    </source>
</evidence>
<dbReference type="GO" id="GO:0005829">
    <property type="term" value="C:cytosol"/>
    <property type="evidence" value="ECO:0007669"/>
    <property type="project" value="TreeGrafter"/>
</dbReference>
<dbReference type="KEGG" id="erl:AOC36_11355"/>
<evidence type="ECO:0000256" key="10">
    <source>
        <dbReference type="ARBA" id="ARBA00031800"/>
    </source>
</evidence>
<dbReference type="InterPro" id="IPR036188">
    <property type="entry name" value="FAD/NAD-bd_sf"/>
</dbReference>
<dbReference type="InterPro" id="IPR040131">
    <property type="entry name" value="MnmG_N"/>
</dbReference>
<feature type="binding site" evidence="11">
    <location>
        <position position="175"/>
    </location>
    <ligand>
        <name>FAD</name>
        <dbReference type="ChEBI" id="CHEBI:57692"/>
    </ligand>
</feature>
<keyword evidence="11" id="KW-0963">Cytoplasm</keyword>
<dbReference type="Pfam" id="PF13932">
    <property type="entry name" value="SAM_GIDA_C"/>
    <property type="match status" value="1"/>
</dbReference>
<dbReference type="PRINTS" id="PR00411">
    <property type="entry name" value="PNDRDTASEI"/>
</dbReference>
<name>A0A120JU09_9FIRM</name>
<dbReference type="HAMAP" id="MF_00129">
    <property type="entry name" value="MnmG_GidA"/>
    <property type="match status" value="1"/>
</dbReference>
<dbReference type="InterPro" id="IPR049312">
    <property type="entry name" value="GIDA_C_N"/>
</dbReference>
<dbReference type="PANTHER" id="PTHR11806:SF0">
    <property type="entry name" value="PROTEIN MTO1 HOMOLOG, MITOCHONDRIAL"/>
    <property type="match status" value="1"/>
</dbReference>
<gene>
    <name evidence="11" type="primary">mnmG</name>
    <name evidence="11" type="synonym">gidA</name>
    <name evidence="13" type="ORF">AOC36_11355</name>
</gene>
<dbReference type="InterPro" id="IPR044920">
    <property type="entry name" value="MnmG_C_subdom_sf"/>
</dbReference>
<dbReference type="Pfam" id="PF21680">
    <property type="entry name" value="GIDA_C_1st"/>
    <property type="match status" value="1"/>
</dbReference>
<dbReference type="InterPro" id="IPR004416">
    <property type="entry name" value="MnmG"/>
</dbReference>
<dbReference type="SMART" id="SM01228">
    <property type="entry name" value="GIDA_assoc_3"/>
    <property type="match status" value="1"/>
</dbReference>
<dbReference type="InterPro" id="IPR020595">
    <property type="entry name" value="MnmG-rel_CS"/>
</dbReference>
<evidence type="ECO:0000256" key="3">
    <source>
        <dbReference type="ARBA" id="ARBA00007653"/>
    </source>
</evidence>
<dbReference type="AlphaFoldDB" id="A0A120JU09"/>
<evidence type="ECO:0000259" key="12">
    <source>
        <dbReference type="SMART" id="SM01228"/>
    </source>
</evidence>
<comment type="subunit">
    <text evidence="9 11">Homodimer. Heterotetramer of two MnmE and two MnmG subunits.</text>
</comment>
<evidence type="ECO:0000256" key="11">
    <source>
        <dbReference type="HAMAP-Rule" id="MF_00129"/>
    </source>
</evidence>
<dbReference type="SUPFAM" id="SSF51905">
    <property type="entry name" value="FAD/NAD(P)-binding domain"/>
    <property type="match status" value="1"/>
</dbReference>
<dbReference type="NCBIfam" id="TIGR00136">
    <property type="entry name" value="mnmG_gidA"/>
    <property type="match status" value="1"/>
</dbReference>
<keyword evidence="5 11" id="KW-0285">Flavoprotein</keyword>
<sequence>MYEVIVVGGGHAGVEASVAAARMGRKTALFTLNVDRIASMPCNPSVGGPAKGIVVREIESLGGVMGKIADKTALQFRILNSSKGPGVQCLRVQSDKIEYSHAMRDAVLNEPGIDVVQKMVEGIAIENGICVGVITSEGEVIQSKTVIITSGTYMSSKILVSSSVTESGPDGDPTTNKLSESLRALGLKTFRLKTGTPARVYTRSIDFSKTEIQPGDTEPYTFSNKTKPQDLIQEQYPCYLTYTNEKTHEIILANLDKSSMYSGVVEGVGARYCPSIEDKIVRFADKKRHQIFLEPESAHLDTTYVQGLSSSLPEAVQDQMLRTIPGLENCEVQKYGYAIEYDAIDPLQLSPSLEVMRVPGLFTAGQINGTSGYEEAAGQGLMAGINAALKVQNRNPLILKRDEAYIGVMIDDLVTKGTKEPYRLLTSRAEYRLLLRHDNAYRRLSHFGHEVGLLNDEEYAIIKEEIKSIDAFIEEAKKIRLDRSDAMRAYFESNNSPFEAHDLTLYEAVKRPEIKLDALLDLIGYDLRHDLAFQAEVEIKYEGYIRKAMKDAEKLRAMENIELPESMDYDGVQNLSIEGRQKLNLVRPRTMGQASRISGVNPADLTILAMVLKQREA</sequence>
<dbReference type="PANTHER" id="PTHR11806">
    <property type="entry name" value="GLUCOSE INHIBITED DIVISION PROTEIN A"/>
    <property type="match status" value="1"/>
</dbReference>
<feature type="binding site" evidence="11">
    <location>
        <position position="120"/>
    </location>
    <ligand>
        <name>FAD</name>
        <dbReference type="ChEBI" id="CHEBI:57692"/>
    </ligand>
</feature>
<comment type="cofactor">
    <cofactor evidence="1 11">
        <name>FAD</name>
        <dbReference type="ChEBI" id="CHEBI:57692"/>
    </cofactor>
</comment>
<dbReference type="EMBL" id="CP013213">
    <property type="protein sequence ID" value="AMC94547.1"/>
    <property type="molecule type" value="Genomic_DNA"/>
</dbReference>
<keyword evidence="14" id="KW-1185">Reference proteome</keyword>
<evidence type="ECO:0000256" key="6">
    <source>
        <dbReference type="ARBA" id="ARBA00022694"/>
    </source>
</evidence>
<evidence type="ECO:0000256" key="9">
    <source>
        <dbReference type="ARBA" id="ARBA00025948"/>
    </source>
</evidence>
<feature type="binding site" evidence="11">
    <location>
        <begin position="269"/>
        <end position="283"/>
    </location>
    <ligand>
        <name>NAD(+)</name>
        <dbReference type="ChEBI" id="CHEBI:57540"/>
    </ligand>
</feature>
<evidence type="ECO:0000256" key="2">
    <source>
        <dbReference type="ARBA" id="ARBA00003717"/>
    </source>
</evidence>
<dbReference type="InterPro" id="IPR047001">
    <property type="entry name" value="MnmG_C_subdom"/>
</dbReference>
<dbReference type="GO" id="GO:0002098">
    <property type="term" value="P:tRNA wobble uridine modification"/>
    <property type="evidence" value="ECO:0007669"/>
    <property type="project" value="InterPro"/>
</dbReference>
<evidence type="ECO:0000256" key="1">
    <source>
        <dbReference type="ARBA" id="ARBA00001974"/>
    </source>
</evidence>
<proteinExistence type="inferred from homology"/>
<dbReference type="Gene3D" id="1.10.10.1800">
    <property type="entry name" value="tRNA uridine 5-carboxymethylaminomethyl modification enzyme MnmG/GidA"/>
    <property type="match status" value="1"/>
</dbReference>
<dbReference type="Proteomes" id="UP000063781">
    <property type="component" value="Chromosome"/>
</dbReference>
<feature type="binding site" evidence="11">
    <location>
        <begin position="8"/>
        <end position="13"/>
    </location>
    <ligand>
        <name>FAD</name>
        <dbReference type="ChEBI" id="CHEBI:57692"/>
    </ligand>
</feature>
<dbReference type="Gene3D" id="3.50.50.60">
    <property type="entry name" value="FAD/NAD(P)-binding domain"/>
    <property type="match status" value="2"/>
</dbReference>
<evidence type="ECO:0000313" key="13">
    <source>
        <dbReference type="EMBL" id="AMC94547.1"/>
    </source>
</evidence>
<evidence type="ECO:0000256" key="8">
    <source>
        <dbReference type="ARBA" id="ARBA00023027"/>
    </source>
</evidence>
<evidence type="ECO:0000256" key="4">
    <source>
        <dbReference type="ARBA" id="ARBA00020461"/>
    </source>
</evidence>
<dbReference type="STRING" id="1514105.AOC36_11355"/>
<dbReference type="OrthoDB" id="9815560at2"/>